<evidence type="ECO:0000313" key="7">
    <source>
        <dbReference type="EMBL" id="ENH97960.1"/>
    </source>
</evidence>
<dbReference type="SUPFAM" id="SSF118010">
    <property type="entry name" value="TM1457-like"/>
    <property type="match status" value="1"/>
</dbReference>
<evidence type="ECO:0000256" key="4">
    <source>
        <dbReference type="ARBA" id="ARBA00022807"/>
    </source>
</evidence>
<dbReference type="PATRIC" id="fig|1308866.3.peg.581"/>
<name>N4WUD5_9BACI</name>
<proteinExistence type="inferred from homology"/>
<organism evidence="7 8">
    <name type="scientific">Gracilibacillus halophilus YIM-C55.5</name>
    <dbReference type="NCBI Taxonomy" id="1308866"/>
    <lineage>
        <taxon>Bacteria</taxon>
        <taxon>Bacillati</taxon>
        <taxon>Bacillota</taxon>
        <taxon>Bacilli</taxon>
        <taxon>Bacillales</taxon>
        <taxon>Bacillaceae</taxon>
        <taxon>Gracilibacillus</taxon>
    </lineage>
</organism>
<dbReference type="GO" id="GO:0042254">
    <property type="term" value="P:ribosome biogenesis"/>
    <property type="evidence" value="ECO:0007669"/>
    <property type="project" value="UniProtKB-KW"/>
</dbReference>
<dbReference type="EMBL" id="APML01000010">
    <property type="protein sequence ID" value="ENH97960.1"/>
    <property type="molecule type" value="Genomic_DNA"/>
</dbReference>
<reference evidence="7 8" key="1">
    <citation type="submission" date="2013-03" db="EMBL/GenBank/DDBJ databases">
        <title>Draft genome sequence of Gracibacillus halophilus YIM-C55.5, a moderately halophilic and thermophilic organism from the Xiaochaidamu salt lake.</title>
        <authorList>
            <person name="Sugumar T."/>
            <person name="Polireddy D.R."/>
            <person name="Antony A."/>
            <person name="Madhava Y.R."/>
            <person name="Sivakumar N."/>
        </authorList>
    </citation>
    <scope>NUCLEOTIDE SEQUENCE [LARGE SCALE GENOMIC DNA]</scope>
    <source>
        <strain evidence="7 8">YIM-C55.5</strain>
    </source>
</reference>
<dbReference type="Proteomes" id="UP000012283">
    <property type="component" value="Unassembled WGS sequence"/>
</dbReference>
<sequence>MIQVLIERKNHDITAYTVKGHADSGPYGHDLVCAAVSAITFGAANAVSELCEIDLYVDQAGDEGGYLHIAIPSQVDEAILKKAAWLLEGMLVSLQSVESEYGQFLSIAEQ</sequence>
<dbReference type="Pfam" id="PF04327">
    <property type="entry name" value="Peptidase_Prp"/>
    <property type="match status" value="1"/>
</dbReference>
<dbReference type="OrthoDB" id="48998at2"/>
<evidence type="ECO:0000313" key="8">
    <source>
        <dbReference type="Proteomes" id="UP000012283"/>
    </source>
</evidence>
<dbReference type="GO" id="GO:0008234">
    <property type="term" value="F:cysteine-type peptidase activity"/>
    <property type="evidence" value="ECO:0007669"/>
    <property type="project" value="UniProtKB-KW"/>
</dbReference>
<evidence type="ECO:0000256" key="1">
    <source>
        <dbReference type="ARBA" id="ARBA00022517"/>
    </source>
</evidence>
<evidence type="ECO:0000256" key="6">
    <source>
        <dbReference type="ARBA" id="ARBA00044538"/>
    </source>
</evidence>
<dbReference type="CDD" id="cd16332">
    <property type="entry name" value="Prp-like"/>
    <property type="match status" value="1"/>
</dbReference>
<evidence type="ECO:0000256" key="2">
    <source>
        <dbReference type="ARBA" id="ARBA00022670"/>
    </source>
</evidence>
<comment type="similarity">
    <text evidence="5">Belongs to the Prp family.</text>
</comment>
<dbReference type="AlphaFoldDB" id="N4WUD5"/>
<dbReference type="Gene3D" id="3.30.70.1490">
    <property type="entry name" value="Cysteine protease Prp"/>
    <property type="match status" value="1"/>
</dbReference>
<dbReference type="PANTHER" id="PTHR39178">
    <property type="entry name" value="HYPOTHETICAL RIBOSOME-ASSOCIATED PROTEIN"/>
    <property type="match status" value="1"/>
</dbReference>
<dbReference type="GO" id="GO:0006508">
    <property type="term" value="P:proteolysis"/>
    <property type="evidence" value="ECO:0007669"/>
    <property type="project" value="UniProtKB-KW"/>
</dbReference>
<dbReference type="eggNOG" id="COG2868">
    <property type="taxonomic scope" value="Bacteria"/>
</dbReference>
<keyword evidence="4" id="KW-0788">Thiol protease</keyword>
<evidence type="ECO:0000256" key="5">
    <source>
        <dbReference type="ARBA" id="ARBA00044503"/>
    </source>
</evidence>
<evidence type="ECO:0000256" key="3">
    <source>
        <dbReference type="ARBA" id="ARBA00022801"/>
    </source>
</evidence>
<keyword evidence="8" id="KW-1185">Reference proteome</keyword>
<comment type="caution">
    <text evidence="7">The sequence shown here is derived from an EMBL/GenBank/DDBJ whole genome shotgun (WGS) entry which is preliminary data.</text>
</comment>
<gene>
    <name evidence="7" type="ORF">J416_02861</name>
</gene>
<dbReference type="InterPro" id="IPR036764">
    <property type="entry name" value="Peptidase_Prp_sf"/>
</dbReference>
<dbReference type="STRING" id="1308866.J416_02861"/>
<keyword evidence="3" id="KW-0378">Hydrolase</keyword>
<dbReference type="PANTHER" id="PTHR39178:SF1">
    <property type="entry name" value="RIBOSOMAL-PROCESSING CYSTEINE PROTEASE PRP"/>
    <property type="match status" value="1"/>
</dbReference>
<protein>
    <recommendedName>
        <fullName evidence="6">Ribosomal processing cysteine protease Prp</fullName>
    </recommendedName>
</protein>
<keyword evidence="2" id="KW-0645">Protease</keyword>
<accession>N4WUD5</accession>
<dbReference type="RefSeq" id="WP_003464263.1">
    <property type="nucleotide sequence ID" value="NZ_APML01000010.1"/>
</dbReference>
<keyword evidence="1" id="KW-0690">Ribosome biogenesis</keyword>
<dbReference type="InterPro" id="IPR007422">
    <property type="entry name" value="Peptidase_Prp"/>
</dbReference>